<keyword evidence="2" id="KW-1185">Reference proteome</keyword>
<proteinExistence type="predicted"/>
<dbReference type="AlphaFoldDB" id="A0AAD9WVU7"/>
<dbReference type="EMBL" id="JANJYI010000006">
    <property type="protein sequence ID" value="KAK2644357.1"/>
    <property type="molecule type" value="Genomic_DNA"/>
</dbReference>
<gene>
    <name evidence="1" type="ORF">Ddye_019552</name>
</gene>
<sequence>MEEKRCLVCCSTKKKINFFPNSSFLYCEQRDSLLWHFDKRGLHEECLKSSTVSTVSTFKVLLRAQKVQIRFLWKFVGCEPLHVEFDAFNGVNLCNGVLGCFL</sequence>
<evidence type="ECO:0000313" key="1">
    <source>
        <dbReference type="EMBL" id="KAK2644357.1"/>
    </source>
</evidence>
<protein>
    <submittedName>
        <fullName evidence="1">Uncharacterized protein</fullName>
    </submittedName>
</protein>
<accession>A0AAD9WVU7</accession>
<organism evidence="1 2">
    <name type="scientific">Dipteronia dyeriana</name>
    <dbReference type="NCBI Taxonomy" id="168575"/>
    <lineage>
        <taxon>Eukaryota</taxon>
        <taxon>Viridiplantae</taxon>
        <taxon>Streptophyta</taxon>
        <taxon>Embryophyta</taxon>
        <taxon>Tracheophyta</taxon>
        <taxon>Spermatophyta</taxon>
        <taxon>Magnoliopsida</taxon>
        <taxon>eudicotyledons</taxon>
        <taxon>Gunneridae</taxon>
        <taxon>Pentapetalae</taxon>
        <taxon>rosids</taxon>
        <taxon>malvids</taxon>
        <taxon>Sapindales</taxon>
        <taxon>Sapindaceae</taxon>
        <taxon>Hippocastanoideae</taxon>
        <taxon>Acereae</taxon>
        <taxon>Dipteronia</taxon>
    </lineage>
</organism>
<evidence type="ECO:0000313" key="2">
    <source>
        <dbReference type="Proteomes" id="UP001280121"/>
    </source>
</evidence>
<dbReference type="Proteomes" id="UP001280121">
    <property type="component" value="Unassembled WGS sequence"/>
</dbReference>
<name>A0AAD9WVU7_9ROSI</name>
<reference evidence="1" key="1">
    <citation type="journal article" date="2023" name="Plant J.">
        <title>Genome sequences and population genomics provide insights into the demographic history, inbreeding, and mutation load of two 'living fossil' tree species of Dipteronia.</title>
        <authorList>
            <person name="Feng Y."/>
            <person name="Comes H.P."/>
            <person name="Chen J."/>
            <person name="Zhu S."/>
            <person name="Lu R."/>
            <person name="Zhang X."/>
            <person name="Li P."/>
            <person name="Qiu J."/>
            <person name="Olsen K.M."/>
            <person name="Qiu Y."/>
        </authorList>
    </citation>
    <scope>NUCLEOTIDE SEQUENCE</scope>
    <source>
        <strain evidence="1">KIB01</strain>
    </source>
</reference>
<comment type="caution">
    <text evidence="1">The sequence shown here is derived from an EMBL/GenBank/DDBJ whole genome shotgun (WGS) entry which is preliminary data.</text>
</comment>